<keyword evidence="4" id="KW-0808">Transferase</keyword>
<dbReference type="InterPro" id="IPR015421">
    <property type="entry name" value="PyrdxlP-dep_Trfase_major"/>
</dbReference>
<proteinExistence type="inferred from homology"/>
<dbReference type="PANTHER" id="PTHR30244:SF36">
    <property type="entry name" value="3-OXO-GLUCOSE-6-PHOSPHATE:GLUTAMATE AMINOTRANSFERASE"/>
    <property type="match status" value="1"/>
</dbReference>
<dbReference type="RefSeq" id="WP_240571698.1">
    <property type="nucleotide sequence ID" value="NZ_CP136709.1"/>
</dbReference>
<dbReference type="InterPro" id="IPR000653">
    <property type="entry name" value="DegT/StrS_aminotransferase"/>
</dbReference>
<dbReference type="InterPro" id="IPR015424">
    <property type="entry name" value="PyrdxlP-dep_Trfase"/>
</dbReference>
<dbReference type="Proteomes" id="UP001156141">
    <property type="component" value="Unassembled WGS sequence"/>
</dbReference>
<sequence length="367" mass="41588">MIKFLDLHKLNSRFENDFLTVFKSFLDSSNYILGEEVEAFEKEFAQFCGVQYCIGVSNGLDAIMLIFEAYKILGYLREGDEVIVPANTYIATILAISNSGLKPVLVEPLYSTFNINPQNIEQKINSKTRAILGVHLYGQLYDFDSLEKICKKYNLLLIEDAAQAHGASRKDGRKAGNVSDAGAFSFYPTKNLGALGDGGAVTTNNKDLAELVVKLRNYGRTSAYINKEKGFNCRLDEIQAAFLRIKLKELNSDNSKRRDIAKFYFNRVKSENILLPFVSNIEEHVFHLFVVRCSKRNELKKYLLSKGVETAIHYPIPVHKQEAYADLKDCEFPITEQIHDEVLSLPMNPLLSDKDLEIIIKALVEFD</sequence>
<dbReference type="SUPFAM" id="SSF53383">
    <property type="entry name" value="PLP-dependent transferases"/>
    <property type="match status" value="1"/>
</dbReference>
<evidence type="ECO:0000313" key="4">
    <source>
        <dbReference type="EMBL" id="MCH4551353.1"/>
    </source>
</evidence>
<comment type="caution">
    <text evidence="4">The sequence shown here is derived from an EMBL/GenBank/DDBJ whole genome shotgun (WGS) entry which is preliminary data.</text>
</comment>
<evidence type="ECO:0000313" key="5">
    <source>
        <dbReference type="Proteomes" id="UP001156141"/>
    </source>
</evidence>
<dbReference type="EMBL" id="JAKVQD010000001">
    <property type="protein sequence ID" value="MCH4551353.1"/>
    <property type="molecule type" value="Genomic_DNA"/>
</dbReference>
<name>A0ABS9REH3_9FLAO</name>
<protein>
    <submittedName>
        <fullName evidence="4">DegT/DnrJ/EryC1/StrS family aminotransferase</fullName>
    </submittedName>
</protein>
<dbReference type="Gene3D" id="3.90.1150.10">
    <property type="entry name" value="Aspartate Aminotransferase, domain 1"/>
    <property type="match status" value="1"/>
</dbReference>
<keyword evidence="1 3" id="KW-0663">Pyridoxal phosphate</keyword>
<dbReference type="PIRSF" id="PIRSF000390">
    <property type="entry name" value="PLP_StrS"/>
    <property type="match status" value="1"/>
</dbReference>
<dbReference type="Gene3D" id="3.40.640.10">
    <property type="entry name" value="Type I PLP-dependent aspartate aminotransferase-like (Major domain)"/>
    <property type="match status" value="1"/>
</dbReference>
<keyword evidence="4" id="KW-0032">Aminotransferase</keyword>
<dbReference type="CDD" id="cd00616">
    <property type="entry name" value="AHBA_syn"/>
    <property type="match status" value="1"/>
</dbReference>
<gene>
    <name evidence="4" type="ORF">MKW35_01880</name>
</gene>
<accession>A0ABS9REH3</accession>
<dbReference type="PANTHER" id="PTHR30244">
    <property type="entry name" value="TRANSAMINASE"/>
    <property type="match status" value="1"/>
</dbReference>
<evidence type="ECO:0000256" key="1">
    <source>
        <dbReference type="ARBA" id="ARBA00022898"/>
    </source>
</evidence>
<dbReference type="Pfam" id="PF01041">
    <property type="entry name" value="DegT_DnrJ_EryC1"/>
    <property type="match status" value="1"/>
</dbReference>
<evidence type="ECO:0000256" key="3">
    <source>
        <dbReference type="RuleBase" id="RU004508"/>
    </source>
</evidence>
<keyword evidence="5" id="KW-1185">Reference proteome</keyword>
<dbReference type="GO" id="GO:0008483">
    <property type="term" value="F:transaminase activity"/>
    <property type="evidence" value="ECO:0007669"/>
    <property type="project" value="UniProtKB-KW"/>
</dbReference>
<comment type="similarity">
    <text evidence="2 3">Belongs to the DegT/DnrJ/EryC1 family.</text>
</comment>
<dbReference type="InterPro" id="IPR015422">
    <property type="entry name" value="PyrdxlP-dep_Trfase_small"/>
</dbReference>
<organism evidence="4 5">
    <name type="scientific">Aestuariibaculum lutulentum</name>
    <dbReference type="NCBI Taxonomy" id="2920935"/>
    <lineage>
        <taxon>Bacteria</taxon>
        <taxon>Pseudomonadati</taxon>
        <taxon>Bacteroidota</taxon>
        <taxon>Flavobacteriia</taxon>
        <taxon>Flavobacteriales</taxon>
        <taxon>Flavobacteriaceae</taxon>
    </lineage>
</organism>
<evidence type="ECO:0000256" key="2">
    <source>
        <dbReference type="ARBA" id="ARBA00037999"/>
    </source>
</evidence>
<reference evidence="4" key="1">
    <citation type="submission" date="2022-02" db="EMBL/GenBank/DDBJ databases">
        <title>Aestuariibaculum sp., a marine bacterium isolated from sediment in Guangxi.</title>
        <authorList>
            <person name="Ying J."/>
        </authorList>
    </citation>
    <scope>NUCLEOTIDE SEQUENCE</scope>
    <source>
        <strain evidence="4">L182</strain>
    </source>
</reference>